<dbReference type="InterPro" id="IPR025419">
    <property type="entry name" value="DUF4142"/>
</dbReference>
<feature type="signal peptide" evidence="1">
    <location>
        <begin position="1"/>
        <end position="26"/>
    </location>
</feature>
<organism evidence="3 4">
    <name type="scientific">Microvirga lupini</name>
    <dbReference type="NCBI Taxonomy" id="420324"/>
    <lineage>
        <taxon>Bacteria</taxon>
        <taxon>Pseudomonadati</taxon>
        <taxon>Pseudomonadota</taxon>
        <taxon>Alphaproteobacteria</taxon>
        <taxon>Hyphomicrobiales</taxon>
        <taxon>Methylobacteriaceae</taxon>
        <taxon>Microvirga</taxon>
    </lineage>
</organism>
<comment type="caution">
    <text evidence="3">The sequence shown here is derived from an EMBL/GenBank/DDBJ whole genome shotgun (WGS) entry which is preliminary data.</text>
</comment>
<dbReference type="Pfam" id="PF13628">
    <property type="entry name" value="DUF4142"/>
    <property type="match status" value="1"/>
</dbReference>
<dbReference type="AlphaFoldDB" id="A0A7W4YVA1"/>
<feature type="domain" description="DUF4142" evidence="2">
    <location>
        <begin position="44"/>
        <end position="176"/>
    </location>
</feature>
<dbReference type="EMBL" id="JACHWB010000001">
    <property type="protein sequence ID" value="MBB3018185.1"/>
    <property type="molecule type" value="Genomic_DNA"/>
</dbReference>
<dbReference type="RefSeq" id="WP_183448064.1">
    <property type="nucleotide sequence ID" value="NZ_JACHWB010000001.1"/>
</dbReference>
<proteinExistence type="predicted"/>
<sequence>MKAFRSLIASSILAVALSAISPAVQAQGQGTSGSPAQTRPIEPEEFLRLAYSSASLQGQAAKLAASRETRPEVKSYAATAADFRLDLLQRIEAFAKARGLRLPSVKEFEHQVIIENLEPLDYLALSRRYAEIQVQALDQELTIYRAGSQSAHQEIKSFADQVLPELQKQREGAQKMYEAVRP</sequence>
<dbReference type="PANTHER" id="PTHR38593">
    <property type="entry name" value="BLR2558 PROTEIN"/>
    <property type="match status" value="1"/>
</dbReference>
<protein>
    <submittedName>
        <fullName evidence="3">Putative outer membrane protein</fullName>
    </submittedName>
</protein>
<keyword evidence="4" id="KW-1185">Reference proteome</keyword>
<feature type="chain" id="PRO_5031329523" evidence="1">
    <location>
        <begin position="27"/>
        <end position="182"/>
    </location>
</feature>
<gene>
    <name evidence="3" type="ORF">FHR70_001225</name>
</gene>
<keyword evidence="1" id="KW-0732">Signal</keyword>
<dbReference type="Proteomes" id="UP000532010">
    <property type="component" value="Unassembled WGS sequence"/>
</dbReference>
<evidence type="ECO:0000256" key="1">
    <source>
        <dbReference type="SAM" id="SignalP"/>
    </source>
</evidence>
<accession>A0A7W4YVA1</accession>
<dbReference type="PANTHER" id="PTHR38593:SF1">
    <property type="entry name" value="BLR2558 PROTEIN"/>
    <property type="match status" value="1"/>
</dbReference>
<evidence type="ECO:0000259" key="2">
    <source>
        <dbReference type="Pfam" id="PF13628"/>
    </source>
</evidence>
<evidence type="ECO:0000313" key="3">
    <source>
        <dbReference type="EMBL" id="MBB3018185.1"/>
    </source>
</evidence>
<name>A0A7W4YVA1_9HYPH</name>
<evidence type="ECO:0000313" key="4">
    <source>
        <dbReference type="Proteomes" id="UP000532010"/>
    </source>
</evidence>
<reference evidence="3 4" key="1">
    <citation type="submission" date="2020-08" db="EMBL/GenBank/DDBJ databases">
        <title>The Agave Microbiome: Exploring the role of microbial communities in plant adaptations to desert environments.</title>
        <authorList>
            <person name="Partida-Martinez L.P."/>
        </authorList>
    </citation>
    <scope>NUCLEOTIDE SEQUENCE [LARGE SCALE GENOMIC DNA]</scope>
    <source>
        <strain evidence="3 4">AT3.9</strain>
    </source>
</reference>